<gene>
    <name evidence="7" type="ORF">SAMN06297358_3466</name>
</gene>
<protein>
    <submittedName>
        <fullName evidence="7">RNA polymerase sigma-70 factor, ECF subfamily</fullName>
    </submittedName>
</protein>
<dbReference type="Pfam" id="PF08281">
    <property type="entry name" value="Sigma70_r4_2"/>
    <property type="match status" value="1"/>
</dbReference>
<feature type="domain" description="RNA polymerase sigma-70 region 2" evidence="5">
    <location>
        <begin position="19"/>
        <end position="84"/>
    </location>
</feature>
<dbReference type="InterPro" id="IPR036388">
    <property type="entry name" value="WH-like_DNA-bd_sf"/>
</dbReference>
<evidence type="ECO:0000256" key="1">
    <source>
        <dbReference type="ARBA" id="ARBA00010641"/>
    </source>
</evidence>
<dbReference type="SUPFAM" id="SSF88659">
    <property type="entry name" value="Sigma3 and sigma4 domains of RNA polymerase sigma factors"/>
    <property type="match status" value="1"/>
</dbReference>
<dbReference type="PANTHER" id="PTHR43133:SF46">
    <property type="entry name" value="RNA POLYMERASE SIGMA-70 FACTOR ECF SUBFAMILY"/>
    <property type="match status" value="1"/>
</dbReference>
<dbReference type="OrthoDB" id="655312at2"/>
<evidence type="ECO:0000313" key="7">
    <source>
        <dbReference type="EMBL" id="SOD19761.1"/>
    </source>
</evidence>
<evidence type="ECO:0000313" key="8">
    <source>
        <dbReference type="Proteomes" id="UP000219281"/>
    </source>
</evidence>
<evidence type="ECO:0000256" key="4">
    <source>
        <dbReference type="ARBA" id="ARBA00023163"/>
    </source>
</evidence>
<dbReference type="GO" id="GO:0003677">
    <property type="term" value="F:DNA binding"/>
    <property type="evidence" value="ECO:0007669"/>
    <property type="project" value="InterPro"/>
</dbReference>
<dbReference type="GO" id="GO:0016987">
    <property type="term" value="F:sigma factor activity"/>
    <property type="evidence" value="ECO:0007669"/>
    <property type="project" value="UniProtKB-KW"/>
</dbReference>
<keyword evidence="4" id="KW-0804">Transcription</keyword>
<dbReference type="Gene3D" id="1.10.10.10">
    <property type="entry name" value="Winged helix-like DNA-binding domain superfamily/Winged helix DNA-binding domain"/>
    <property type="match status" value="1"/>
</dbReference>
<reference evidence="8" key="1">
    <citation type="submission" date="2017-09" db="EMBL/GenBank/DDBJ databases">
        <authorList>
            <person name="Varghese N."/>
            <person name="Submissions S."/>
        </authorList>
    </citation>
    <scope>NUCLEOTIDE SEQUENCE [LARGE SCALE GENOMIC DNA]</scope>
    <source>
        <strain evidence="8">CGMCC 1.12803</strain>
    </source>
</reference>
<feature type="domain" description="RNA polymerase sigma factor 70 region 4 type 2" evidence="6">
    <location>
        <begin position="117"/>
        <end position="167"/>
    </location>
</feature>
<evidence type="ECO:0000256" key="3">
    <source>
        <dbReference type="ARBA" id="ARBA00023082"/>
    </source>
</evidence>
<dbReference type="PANTHER" id="PTHR43133">
    <property type="entry name" value="RNA POLYMERASE ECF-TYPE SIGMA FACTO"/>
    <property type="match status" value="1"/>
</dbReference>
<dbReference type="EMBL" id="OCMT01000004">
    <property type="protein sequence ID" value="SOD19761.1"/>
    <property type="molecule type" value="Genomic_DNA"/>
</dbReference>
<dbReference type="CDD" id="cd06171">
    <property type="entry name" value="Sigma70_r4"/>
    <property type="match status" value="1"/>
</dbReference>
<dbReference type="InterPro" id="IPR039425">
    <property type="entry name" value="RNA_pol_sigma-70-like"/>
</dbReference>
<proteinExistence type="inferred from homology"/>
<dbReference type="InterPro" id="IPR007627">
    <property type="entry name" value="RNA_pol_sigma70_r2"/>
</dbReference>
<dbReference type="SUPFAM" id="SSF88946">
    <property type="entry name" value="Sigma2 domain of RNA polymerase sigma factors"/>
    <property type="match status" value="1"/>
</dbReference>
<dbReference type="GO" id="GO:0006352">
    <property type="term" value="P:DNA-templated transcription initiation"/>
    <property type="evidence" value="ECO:0007669"/>
    <property type="project" value="InterPro"/>
</dbReference>
<dbReference type="InterPro" id="IPR013325">
    <property type="entry name" value="RNA_pol_sigma_r2"/>
</dbReference>
<dbReference type="Proteomes" id="UP000219281">
    <property type="component" value="Unassembled WGS sequence"/>
</dbReference>
<dbReference type="InterPro" id="IPR013324">
    <property type="entry name" value="RNA_pol_sigma_r3/r4-like"/>
</dbReference>
<dbReference type="AlphaFoldDB" id="A0A286ACY0"/>
<organism evidence="7 8">
    <name type="scientific">Pedobacter xixiisoli</name>
    <dbReference type="NCBI Taxonomy" id="1476464"/>
    <lineage>
        <taxon>Bacteria</taxon>
        <taxon>Pseudomonadati</taxon>
        <taxon>Bacteroidota</taxon>
        <taxon>Sphingobacteriia</taxon>
        <taxon>Sphingobacteriales</taxon>
        <taxon>Sphingobacteriaceae</taxon>
        <taxon>Pedobacter</taxon>
    </lineage>
</organism>
<dbReference type="InterPro" id="IPR013249">
    <property type="entry name" value="RNA_pol_sigma70_r4_t2"/>
</dbReference>
<name>A0A286ACY0_9SPHI</name>
<dbReference type="NCBIfam" id="TIGR02937">
    <property type="entry name" value="sigma70-ECF"/>
    <property type="match status" value="1"/>
</dbReference>
<dbReference type="Gene3D" id="1.10.1740.10">
    <property type="match status" value="1"/>
</dbReference>
<dbReference type="InterPro" id="IPR014284">
    <property type="entry name" value="RNA_pol_sigma-70_dom"/>
</dbReference>
<evidence type="ECO:0000256" key="2">
    <source>
        <dbReference type="ARBA" id="ARBA00023015"/>
    </source>
</evidence>
<accession>A0A286ACY0</accession>
<evidence type="ECO:0000259" key="5">
    <source>
        <dbReference type="Pfam" id="PF04542"/>
    </source>
</evidence>
<comment type="similarity">
    <text evidence="1">Belongs to the sigma-70 factor family. ECF subfamily.</text>
</comment>
<dbReference type="RefSeq" id="WP_097133276.1">
    <property type="nucleotide sequence ID" value="NZ_OCMT01000004.1"/>
</dbReference>
<sequence>MSGLFREDLSKDRAIFDDIYHKYHQVVYANIFKLVKSDTAAEDILQDVFFSLWENRQKIDDEKSPAGWLFVVSYNKSLSYLKKKVKDAIDFVENYDNYVSIADDIFTDKILVEDQLRVLEEAVNQLSPQRQKVFKLCKLEGKSQEETANILGLSKESVKSYLKEAKKIIKDYVATKDSLSNATKLSLLFIMANI</sequence>
<keyword evidence="8" id="KW-1185">Reference proteome</keyword>
<evidence type="ECO:0000259" key="6">
    <source>
        <dbReference type="Pfam" id="PF08281"/>
    </source>
</evidence>
<keyword evidence="2" id="KW-0805">Transcription regulation</keyword>
<dbReference type="Pfam" id="PF04542">
    <property type="entry name" value="Sigma70_r2"/>
    <property type="match status" value="1"/>
</dbReference>
<keyword evidence="3" id="KW-0731">Sigma factor</keyword>